<evidence type="ECO:0000313" key="4">
    <source>
        <dbReference type="EMBL" id="KWV58869.1"/>
    </source>
</evidence>
<comment type="caution">
    <text evidence="3">The sequence shown here is derived from an EMBL/GenBank/DDBJ whole genome shotgun (WGS) entry which is preliminary data.</text>
</comment>
<evidence type="ECO:0000256" key="1">
    <source>
        <dbReference type="SAM" id="MobiDB-lite"/>
    </source>
</evidence>
<dbReference type="Pfam" id="PF00353">
    <property type="entry name" value="HemolysinCabind"/>
    <property type="match status" value="2"/>
</dbReference>
<evidence type="ECO:0000313" key="5">
    <source>
        <dbReference type="Proteomes" id="UP000068164"/>
    </source>
</evidence>
<feature type="region of interest" description="Disordered" evidence="1">
    <location>
        <begin position="1"/>
        <end position="38"/>
    </location>
</feature>
<dbReference type="EMBL" id="LNCD01000018">
    <property type="protein sequence ID" value="KWV58869.1"/>
    <property type="molecule type" value="Genomic_DNA"/>
</dbReference>
<dbReference type="InterPro" id="IPR011049">
    <property type="entry name" value="Serralysin-like_metalloprot_C"/>
</dbReference>
<dbReference type="Gene3D" id="2.150.10.10">
    <property type="entry name" value="Serralysin-like metalloprotease, C-terminal"/>
    <property type="match status" value="1"/>
</dbReference>
<protein>
    <submittedName>
        <fullName evidence="3">Calcium-binding protein</fullName>
    </submittedName>
</protein>
<dbReference type="EMBL" id="LNCD01000092">
    <property type="protein sequence ID" value="KWV49138.1"/>
    <property type="molecule type" value="Genomic_DNA"/>
</dbReference>
<evidence type="ECO:0000313" key="3">
    <source>
        <dbReference type="EMBL" id="KWV49138.1"/>
    </source>
</evidence>
<dbReference type="EMBL" id="LNCD01000093">
    <property type="protein sequence ID" value="KWV49028.1"/>
    <property type="molecule type" value="Genomic_DNA"/>
</dbReference>
<dbReference type="InterPro" id="IPR018511">
    <property type="entry name" value="Hemolysin-typ_Ca-bd_CS"/>
</dbReference>
<proteinExistence type="predicted"/>
<reference evidence="3 5" key="1">
    <citation type="submission" date="2015-11" db="EMBL/GenBank/DDBJ databases">
        <title>Draft Genome Sequence of the Strain BR 10423 (Rhizobium sp.) isolated from nodules of Mimosa pudica.</title>
        <authorList>
            <person name="Barauna A.C."/>
            <person name="Zilli J.E."/>
            <person name="Simoes-Araujo J.L."/>
            <person name="Reis V.M."/>
            <person name="James E.K."/>
            <person name="Reis F.B.Jr."/>
            <person name="Rouws L.F."/>
            <person name="Passos S.R."/>
            <person name="Gois S.R."/>
        </authorList>
    </citation>
    <scope>NUCLEOTIDE SEQUENCE [LARGE SCALE GENOMIC DNA]</scope>
    <source>
        <strain evidence="3 5">BR10423</strain>
    </source>
</reference>
<dbReference type="RefSeq" id="WP_007539680.1">
    <property type="nucleotide sequence ID" value="NZ_LNCD01000018.1"/>
</dbReference>
<dbReference type="PRINTS" id="PR00313">
    <property type="entry name" value="CABNDNGRPT"/>
</dbReference>
<dbReference type="GO" id="GO:0005509">
    <property type="term" value="F:calcium ion binding"/>
    <property type="evidence" value="ECO:0007669"/>
    <property type="project" value="InterPro"/>
</dbReference>
<dbReference type="InterPro" id="IPR001343">
    <property type="entry name" value="Hemolysn_Ca-bd"/>
</dbReference>
<dbReference type="Proteomes" id="UP000068164">
    <property type="component" value="Unassembled WGS sequence"/>
</dbReference>
<organism evidence="3 5">
    <name type="scientific">Rhizobium altiplani</name>
    <dbReference type="NCBI Taxonomy" id="1864509"/>
    <lineage>
        <taxon>Bacteria</taxon>
        <taxon>Pseudomonadati</taxon>
        <taxon>Pseudomonadota</taxon>
        <taxon>Alphaproteobacteria</taxon>
        <taxon>Hyphomicrobiales</taxon>
        <taxon>Rhizobiaceae</taxon>
        <taxon>Rhizobium/Agrobacterium group</taxon>
        <taxon>Rhizobium</taxon>
    </lineage>
</organism>
<sequence>MIGGPGGDQIHGDDGNDILSGDNGHDQPRIISHDDDYIDGGRGNDTLFVGDGRDSLAGGEGSDTFVFQFHNPTPGTPEPGLYFGPIPEPVSTILDFNPAQDTFAFDVKGLGNDNSGANFINHADLQAGSTVDTFYEGKASGASGEHVVVITDQSFASGSDATSAISGESAGDIIVYHNADTRTVDLAYVTSPNHVDVFAHLSEVGSVSDLANMHLTPSDFTFV</sequence>
<dbReference type="SUPFAM" id="SSF51120">
    <property type="entry name" value="beta-Roll"/>
    <property type="match status" value="1"/>
</dbReference>
<dbReference type="PROSITE" id="PS00330">
    <property type="entry name" value="HEMOLYSIN_CALCIUM"/>
    <property type="match status" value="1"/>
</dbReference>
<name>A0A109JHV8_9HYPH</name>
<dbReference type="AlphaFoldDB" id="A0A109JHV8"/>
<gene>
    <name evidence="3" type="ORF">AS026_11280</name>
    <name evidence="2" type="ORF">AS026_11655</name>
    <name evidence="4" type="ORF">AS026_29805</name>
</gene>
<keyword evidence="5" id="KW-1185">Reference proteome</keyword>
<evidence type="ECO:0000313" key="2">
    <source>
        <dbReference type="EMBL" id="KWV49028.1"/>
    </source>
</evidence>
<accession>A0A109JHV8</accession>
<feature type="compositionally biased region" description="Basic and acidic residues" evidence="1">
    <location>
        <begin position="23"/>
        <end position="35"/>
    </location>
</feature>